<dbReference type="SUPFAM" id="SSF52540">
    <property type="entry name" value="P-loop containing nucleoside triphosphate hydrolases"/>
    <property type="match status" value="1"/>
</dbReference>
<dbReference type="Gene3D" id="3.40.50.300">
    <property type="entry name" value="P-loop containing nucleotide triphosphate hydrolases"/>
    <property type="match status" value="1"/>
</dbReference>
<dbReference type="OrthoDB" id="10909at2157"/>
<dbReference type="PROSITE" id="PS50893">
    <property type="entry name" value="ABC_TRANSPORTER_2"/>
    <property type="match status" value="1"/>
</dbReference>
<dbReference type="SMART" id="SM00382">
    <property type="entry name" value="AAA"/>
    <property type="match status" value="1"/>
</dbReference>
<evidence type="ECO:0000256" key="2">
    <source>
        <dbReference type="ARBA" id="ARBA00022448"/>
    </source>
</evidence>
<dbReference type="PANTHER" id="PTHR42734:SF5">
    <property type="entry name" value="IRON TRANSPORT SYSTEM ATP-BINDING PROTEIN HI_0361-RELATED"/>
    <property type="match status" value="1"/>
</dbReference>
<dbReference type="PROSITE" id="PS00211">
    <property type="entry name" value="ABC_TRANSPORTER_1"/>
    <property type="match status" value="1"/>
</dbReference>
<evidence type="ECO:0000256" key="9">
    <source>
        <dbReference type="ARBA" id="ARBA00073649"/>
    </source>
</evidence>
<evidence type="ECO:0000256" key="1">
    <source>
        <dbReference type="ARBA" id="ARBA00005417"/>
    </source>
</evidence>
<evidence type="ECO:0000313" key="12">
    <source>
        <dbReference type="EMBL" id="SIQ68202.1"/>
    </source>
</evidence>
<dbReference type="GO" id="GO:0005524">
    <property type="term" value="F:ATP binding"/>
    <property type="evidence" value="ECO:0007669"/>
    <property type="project" value="UniProtKB-KW"/>
</dbReference>
<protein>
    <recommendedName>
        <fullName evidence="9">Cobalamin import ATP-binding protein BtuD</fullName>
        <ecNumber evidence="8">7.6.2.8</ecNumber>
    </recommendedName>
    <alternativeName>
        <fullName evidence="10">Vitamin B12-transporting ATPase</fullName>
    </alternativeName>
</protein>
<dbReference type="InterPro" id="IPR027417">
    <property type="entry name" value="P-loop_NTPase"/>
</dbReference>
<evidence type="ECO:0000256" key="5">
    <source>
        <dbReference type="ARBA" id="ARBA00050590"/>
    </source>
</evidence>
<evidence type="ECO:0000256" key="8">
    <source>
        <dbReference type="ARBA" id="ARBA00066387"/>
    </source>
</evidence>
<organism evidence="12 13">
    <name type="scientific">Haladaptatus litoreus</name>
    <dbReference type="NCBI Taxonomy" id="553468"/>
    <lineage>
        <taxon>Archaea</taxon>
        <taxon>Methanobacteriati</taxon>
        <taxon>Methanobacteriota</taxon>
        <taxon>Stenosarchaea group</taxon>
        <taxon>Halobacteria</taxon>
        <taxon>Halobacteriales</taxon>
        <taxon>Haladaptataceae</taxon>
        <taxon>Haladaptatus</taxon>
    </lineage>
</organism>
<feature type="domain" description="ABC transporter" evidence="11">
    <location>
        <begin position="4"/>
        <end position="237"/>
    </location>
</feature>
<dbReference type="AlphaFoldDB" id="A0A1N6URU0"/>
<keyword evidence="2" id="KW-0813">Transport</keyword>
<dbReference type="InterPro" id="IPR003439">
    <property type="entry name" value="ABC_transporter-like_ATP-bd"/>
</dbReference>
<dbReference type="CDD" id="cd03235">
    <property type="entry name" value="ABC_Metallic_Cations"/>
    <property type="match status" value="1"/>
</dbReference>
<dbReference type="InterPro" id="IPR017871">
    <property type="entry name" value="ABC_transporter-like_CS"/>
</dbReference>
<evidence type="ECO:0000259" key="11">
    <source>
        <dbReference type="PROSITE" id="PS50893"/>
    </source>
</evidence>
<keyword evidence="4 12" id="KW-0067">ATP-binding</keyword>
<dbReference type="GO" id="GO:0016887">
    <property type="term" value="F:ATP hydrolysis activity"/>
    <property type="evidence" value="ECO:0007669"/>
    <property type="project" value="InterPro"/>
</dbReference>
<dbReference type="EC" id="7.6.2.8" evidence="8"/>
<dbReference type="FunFam" id="3.40.50.300:FF:000134">
    <property type="entry name" value="Iron-enterobactin ABC transporter ATP-binding protein"/>
    <property type="match status" value="1"/>
</dbReference>
<name>A0A1N6URU0_9EURY</name>
<dbReference type="GO" id="GO:0015420">
    <property type="term" value="F:ABC-type vitamin B12 transporter activity"/>
    <property type="evidence" value="ECO:0007669"/>
    <property type="project" value="UniProtKB-EC"/>
</dbReference>
<keyword evidence="13" id="KW-1185">Reference proteome</keyword>
<keyword evidence="3" id="KW-0547">Nucleotide-binding</keyword>
<dbReference type="PANTHER" id="PTHR42734">
    <property type="entry name" value="METAL TRANSPORT SYSTEM ATP-BINDING PROTEIN TM_0124-RELATED"/>
    <property type="match status" value="1"/>
</dbReference>
<evidence type="ECO:0000256" key="4">
    <source>
        <dbReference type="ARBA" id="ARBA00022840"/>
    </source>
</evidence>
<dbReference type="InterPro" id="IPR050153">
    <property type="entry name" value="Metal_Ion_Import_ABC"/>
</dbReference>
<comment type="similarity">
    <text evidence="1">Belongs to the ABC transporter superfamily.</text>
</comment>
<comment type="catalytic activity">
    <reaction evidence="5">
        <text>an R-cob(III)alamin(out) + ATP + H2O = an R-cob(III)alamin(in) + ADP + phosphate + H(+)</text>
        <dbReference type="Rhea" id="RHEA:17873"/>
        <dbReference type="ChEBI" id="CHEBI:15377"/>
        <dbReference type="ChEBI" id="CHEBI:15378"/>
        <dbReference type="ChEBI" id="CHEBI:30616"/>
        <dbReference type="ChEBI" id="CHEBI:43474"/>
        <dbReference type="ChEBI" id="CHEBI:140785"/>
        <dbReference type="ChEBI" id="CHEBI:456216"/>
        <dbReference type="EC" id="7.6.2.8"/>
    </reaction>
</comment>
<reference evidence="13" key="1">
    <citation type="submission" date="2017-01" db="EMBL/GenBank/DDBJ databases">
        <authorList>
            <person name="Varghese N."/>
            <person name="Submissions S."/>
        </authorList>
    </citation>
    <scope>NUCLEOTIDE SEQUENCE [LARGE SCALE GENOMIC DNA]</scope>
    <source>
        <strain evidence="13">CGMCC 1.7737</strain>
    </source>
</reference>
<sequence>MTVAEIENATFGYGDRPVLSDVSMTVENGEFLGLVGPNGSGKSTLLKLVLGLQTPDEGTVRLFGEPPRKGRKGGRVGYVAQNVTAVSGMPVTVEEVVRAGRSSLLGFGFAGEEHREAVEYAMETVGISNLAERRVARLSGGQQQRAFIARALAADADVLVLDEPTVGVDAESREEFYTLLHDLNEDGLAVILVEHDIGVVTEHADRIACLNRKLYFHGDTDEFEASEVLAEAYGANQRQLHHDHD</sequence>
<accession>A0A1N6URU0</accession>
<evidence type="ECO:0000313" key="13">
    <source>
        <dbReference type="Proteomes" id="UP000186914"/>
    </source>
</evidence>
<evidence type="ECO:0000256" key="6">
    <source>
        <dbReference type="ARBA" id="ARBA00058960"/>
    </source>
</evidence>
<dbReference type="Pfam" id="PF00005">
    <property type="entry name" value="ABC_tran"/>
    <property type="match status" value="1"/>
</dbReference>
<gene>
    <name evidence="12" type="ORF">SAMN05421858_0065</name>
</gene>
<comment type="subunit">
    <text evidence="7">The complex is composed of two ATP-binding proteins (BtuD), two transmembrane proteins (BtuC) and a solute-binding protein (BtuF).</text>
</comment>
<proteinExistence type="inferred from homology"/>
<evidence type="ECO:0000256" key="7">
    <source>
        <dbReference type="ARBA" id="ARBA00064420"/>
    </source>
</evidence>
<comment type="function">
    <text evidence="6">Required for corrinoid utilization. Probably part of the ABC transporter complex BtuCDF involved in cobalamin (vitamin B12) import. Probably responsible for energy coupling to the transport system.</text>
</comment>
<dbReference type="InterPro" id="IPR003593">
    <property type="entry name" value="AAA+_ATPase"/>
</dbReference>
<evidence type="ECO:0000256" key="3">
    <source>
        <dbReference type="ARBA" id="ARBA00022741"/>
    </source>
</evidence>
<dbReference type="EMBL" id="FTNO01000001">
    <property type="protein sequence ID" value="SIQ68202.1"/>
    <property type="molecule type" value="Genomic_DNA"/>
</dbReference>
<dbReference type="Proteomes" id="UP000186914">
    <property type="component" value="Unassembled WGS sequence"/>
</dbReference>
<dbReference type="RefSeq" id="WP_076426977.1">
    <property type="nucleotide sequence ID" value="NZ_FTNO01000001.1"/>
</dbReference>
<evidence type="ECO:0000256" key="10">
    <source>
        <dbReference type="ARBA" id="ARBA00077139"/>
    </source>
</evidence>